<dbReference type="Gramene" id="ESQ50455">
    <property type="protein sequence ID" value="ESQ50455"/>
    <property type="gene ID" value="EUTSA_v10002097mg"/>
</dbReference>
<name>V4LIU6_EUTSA</name>
<dbReference type="Proteomes" id="UP000030689">
    <property type="component" value="Unassembled WGS sequence"/>
</dbReference>
<dbReference type="AlphaFoldDB" id="V4LIU6"/>
<feature type="region of interest" description="Disordered" evidence="1">
    <location>
        <begin position="161"/>
        <end position="194"/>
    </location>
</feature>
<keyword evidence="3" id="KW-1185">Reference proteome</keyword>
<evidence type="ECO:0000313" key="3">
    <source>
        <dbReference type="Proteomes" id="UP000030689"/>
    </source>
</evidence>
<gene>
    <name evidence="2" type="ORF">EUTSA_v10002097mg</name>
</gene>
<dbReference type="EMBL" id="KI517398">
    <property type="protein sequence ID" value="ESQ50455.1"/>
    <property type="molecule type" value="Genomic_DNA"/>
</dbReference>
<organism evidence="2 3">
    <name type="scientific">Eutrema salsugineum</name>
    <name type="common">Saltwater cress</name>
    <name type="synonym">Sisymbrium salsugineum</name>
    <dbReference type="NCBI Taxonomy" id="72664"/>
    <lineage>
        <taxon>Eukaryota</taxon>
        <taxon>Viridiplantae</taxon>
        <taxon>Streptophyta</taxon>
        <taxon>Embryophyta</taxon>
        <taxon>Tracheophyta</taxon>
        <taxon>Spermatophyta</taxon>
        <taxon>Magnoliopsida</taxon>
        <taxon>eudicotyledons</taxon>
        <taxon>Gunneridae</taxon>
        <taxon>Pentapetalae</taxon>
        <taxon>rosids</taxon>
        <taxon>malvids</taxon>
        <taxon>Brassicales</taxon>
        <taxon>Brassicaceae</taxon>
        <taxon>Eutremeae</taxon>
        <taxon>Eutrema</taxon>
    </lineage>
</organism>
<evidence type="ECO:0000313" key="2">
    <source>
        <dbReference type="EMBL" id="ESQ50455.1"/>
    </source>
</evidence>
<reference evidence="2 3" key="1">
    <citation type="journal article" date="2013" name="Front. Plant Sci.">
        <title>The Reference Genome of the Halophytic Plant Eutrema salsugineum.</title>
        <authorList>
            <person name="Yang R."/>
            <person name="Jarvis D.E."/>
            <person name="Chen H."/>
            <person name="Beilstein M.A."/>
            <person name="Grimwood J."/>
            <person name="Jenkins J."/>
            <person name="Shu S."/>
            <person name="Prochnik S."/>
            <person name="Xin M."/>
            <person name="Ma C."/>
            <person name="Schmutz J."/>
            <person name="Wing R.A."/>
            <person name="Mitchell-Olds T."/>
            <person name="Schumaker K.S."/>
            <person name="Wang X."/>
        </authorList>
    </citation>
    <scope>NUCLEOTIDE SEQUENCE [LARGE SCALE GENOMIC DNA]</scope>
</reference>
<dbReference type="KEGG" id="eus:EUTSA_v10002097mg"/>
<accession>V4LIU6</accession>
<proteinExistence type="predicted"/>
<evidence type="ECO:0000256" key="1">
    <source>
        <dbReference type="SAM" id="MobiDB-lite"/>
    </source>
</evidence>
<protein>
    <submittedName>
        <fullName evidence="2">Uncharacterized protein</fullName>
    </submittedName>
</protein>
<sequence>MQFFKVVLRQVGSRALIVPTNHNHFGRFADFWAPPVPEDDGCLAFWALDSFSFLFFSLWSLLGLGPVSDFFPLLFPFGEIRPNKLLFFSDIPIAAGDFGTDFFLPLARPAFPVPASSSPPDSGFAGLLHQLAACLARFSSAIFSCTPSGLPRSMIPIASPVPSANSSPSRSSLFRSSSNSPSSKRSVSSIHSSSSAIPSIMSFISNSSVST</sequence>